<dbReference type="Gene3D" id="3.90.1150.10">
    <property type="entry name" value="Aspartate Aminotransferase, domain 1"/>
    <property type="match status" value="1"/>
</dbReference>
<dbReference type="AlphaFoldDB" id="A0A7G7VL34"/>
<dbReference type="Gene3D" id="3.40.640.10">
    <property type="entry name" value="Type I PLP-dependent aspartate aminotransferase-like (Major domain)"/>
    <property type="match status" value="1"/>
</dbReference>
<sequence>MKREEVVNHLKTFDPEIYGLLEEERQRQRYTLSLMPNMNAMSPFAKYLEGSVLTNSFFDRHDETTSGGLHLDAIVRKRAMELFHSDHAIVRLGNIVAASRVVFQALLEPGDTVLSFNLRKKDHVAGLSYNFENYGIEPGTQEIDWGAVREQAERVKPRLIIFSPVSYPRTIDYQILYEIAQTVDAYLWVDISQSVGLVAAKLVPSPVPLADVVTFSTRDSLRGPDGAVLLTKRDIAARMDAAVINTGHEALHMNHLAALGVVLREAGSERYRSYAAQVVQNAQVLARTLADHGASVLCGGTDTHLVLASAAAGIDTDAAVKAIGQMGIRVKTDNVPTMNSGLFLHALRLSTSNPTTRGMREEDIAYIGSLLAKPLTTVLSPEEIEKTRQEIVALVKDAPVFSEEWMGDSEG</sequence>
<reference evidence="7 8" key="1">
    <citation type="submission" date="2020-07" db="EMBL/GenBank/DDBJ databases">
        <title>Complete genome and description of Selenomonas timonensis sp. nov., a new bacterium isolated from a gingivitis subject.</title>
        <authorList>
            <person name="Antezack A."/>
        </authorList>
    </citation>
    <scope>NUCLEOTIDE SEQUENCE [LARGE SCALE GENOMIC DNA]</scope>
    <source>
        <strain evidence="7 8">Marseille-Q3039</strain>
    </source>
</reference>
<dbReference type="InterPro" id="IPR039429">
    <property type="entry name" value="SHMT-like_dom"/>
</dbReference>
<evidence type="ECO:0000256" key="3">
    <source>
        <dbReference type="ARBA" id="ARBA00022563"/>
    </source>
</evidence>
<dbReference type="GO" id="GO:0004372">
    <property type="term" value="F:glycine hydroxymethyltransferase activity"/>
    <property type="evidence" value="ECO:0007669"/>
    <property type="project" value="TreeGrafter"/>
</dbReference>
<accession>A0A7G7VL34</accession>
<dbReference type="GO" id="GO:0008168">
    <property type="term" value="F:methyltransferase activity"/>
    <property type="evidence" value="ECO:0007669"/>
    <property type="project" value="UniProtKB-KW"/>
</dbReference>
<dbReference type="KEGG" id="stim:H1B31_02390"/>
<protein>
    <submittedName>
        <fullName evidence="7">Serine hydroxymethyltransferase</fullName>
    </submittedName>
</protein>
<dbReference type="PANTHER" id="PTHR11680:SF35">
    <property type="entry name" value="SERINE HYDROXYMETHYLTRANSFERASE 1"/>
    <property type="match status" value="1"/>
</dbReference>
<dbReference type="GO" id="GO:0005829">
    <property type="term" value="C:cytosol"/>
    <property type="evidence" value="ECO:0007669"/>
    <property type="project" value="TreeGrafter"/>
</dbReference>
<dbReference type="InterPro" id="IPR015421">
    <property type="entry name" value="PyrdxlP-dep_Trfase_major"/>
</dbReference>
<dbReference type="GO" id="GO:0032259">
    <property type="term" value="P:methylation"/>
    <property type="evidence" value="ECO:0007669"/>
    <property type="project" value="UniProtKB-KW"/>
</dbReference>
<evidence type="ECO:0000313" key="7">
    <source>
        <dbReference type="EMBL" id="QNH54827.1"/>
    </source>
</evidence>
<keyword evidence="4" id="KW-0028">Amino-acid biosynthesis</keyword>
<dbReference type="InterPro" id="IPR015422">
    <property type="entry name" value="PyrdxlP-dep_Trfase_small"/>
</dbReference>
<feature type="domain" description="Serine hydroxymethyltransferase-like" evidence="6">
    <location>
        <begin position="10"/>
        <end position="369"/>
    </location>
</feature>
<dbReference type="PANTHER" id="PTHR11680">
    <property type="entry name" value="SERINE HYDROXYMETHYLTRANSFERASE"/>
    <property type="match status" value="1"/>
</dbReference>
<dbReference type="GO" id="GO:0046653">
    <property type="term" value="P:tetrahydrofolate metabolic process"/>
    <property type="evidence" value="ECO:0007669"/>
    <property type="project" value="TreeGrafter"/>
</dbReference>
<gene>
    <name evidence="7" type="ORF">H1B31_02390</name>
</gene>
<evidence type="ECO:0000256" key="2">
    <source>
        <dbReference type="ARBA" id="ARBA00006376"/>
    </source>
</evidence>
<dbReference type="EMBL" id="CP060204">
    <property type="protein sequence ID" value="QNH54827.1"/>
    <property type="molecule type" value="Genomic_DNA"/>
</dbReference>
<proteinExistence type="inferred from homology"/>
<evidence type="ECO:0000259" key="6">
    <source>
        <dbReference type="Pfam" id="PF00464"/>
    </source>
</evidence>
<dbReference type="GO" id="GO:0006730">
    <property type="term" value="P:one-carbon metabolic process"/>
    <property type="evidence" value="ECO:0007669"/>
    <property type="project" value="UniProtKB-KW"/>
</dbReference>
<dbReference type="InterPro" id="IPR049943">
    <property type="entry name" value="Ser_HO-MeTrfase-like"/>
</dbReference>
<dbReference type="SUPFAM" id="SSF53383">
    <property type="entry name" value="PLP-dependent transferases"/>
    <property type="match status" value="1"/>
</dbReference>
<comment type="cofactor">
    <cofactor evidence="1">
        <name>pyridoxal 5'-phosphate</name>
        <dbReference type="ChEBI" id="CHEBI:597326"/>
    </cofactor>
</comment>
<dbReference type="Pfam" id="PF00464">
    <property type="entry name" value="SHMT"/>
    <property type="match status" value="1"/>
</dbReference>
<evidence type="ECO:0000256" key="4">
    <source>
        <dbReference type="ARBA" id="ARBA00022605"/>
    </source>
</evidence>
<keyword evidence="5" id="KW-0663">Pyridoxal phosphate</keyword>
<dbReference type="GO" id="GO:0019264">
    <property type="term" value="P:glycine biosynthetic process from serine"/>
    <property type="evidence" value="ECO:0007669"/>
    <property type="project" value="TreeGrafter"/>
</dbReference>
<dbReference type="InterPro" id="IPR015424">
    <property type="entry name" value="PyrdxlP-dep_Trfase"/>
</dbReference>
<name>A0A7G7VL34_9FIRM</name>
<evidence type="ECO:0000313" key="8">
    <source>
        <dbReference type="Proteomes" id="UP000515480"/>
    </source>
</evidence>
<keyword evidence="7" id="KW-0808">Transferase</keyword>
<evidence type="ECO:0000256" key="5">
    <source>
        <dbReference type="ARBA" id="ARBA00022898"/>
    </source>
</evidence>
<dbReference type="GO" id="GO:0030170">
    <property type="term" value="F:pyridoxal phosphate binding"/>
    <property type="evidence" value="ECO:0007669"/>
    <property type="project" value="TreeGrafter"/>
</dbReference>
<organism evidence="7 8">
    <name type="scientific">Selenomonas timonae</name>
    <dbReference type="NCBI Taxonomy" id="2754044"/>
    <lineage>
        <taxon>Bacteria</taxon>
        <taxon>Bacillati</taxon>
        <taxon>Bacillota</taxon>
        <taxon>Negativicutes</taxon>
        <taxon>Selenomonadales</taxon>
        <taxon>Selenomonadaceae</taxon>
        <taxon>Selenomonas</taxon>
    </lineage>
</organism>
<dbReference type="RefSeq" id="WP_185980759.1">
    <property type="nucleotide sequence ID" value="NZ_CP060204.1"/>
</dbReference>
<evidence type="ECO:0000256" key="1">
    <source>
        <dbReference type="ARBA" id="ARBA00001933"/>
    </source>
</evidence>
<comment type="similarity">
    <text evidence="2">Belongs to the SHMT family.</text>
</comment>
<keyword evidence="3" id="KW-0554">One-carbon metabolism</keyword>
<dbReference type="Proteomes" id="UP000515480">
    <property type="component" value="Chromosome"/>
</dbReference>
<keyword evidence="7" id="KW-0489">Methyltransferase</keyword>
<keyword evidence="8" id="KW-1185">Reference proteome</keyword>